<protein>
    <submittedName>
        <fullName evidence="1">Uncharacterized protein</fullName>
    </submittedName>
</protein>
<proteinExistence type="predicted"/>
<dbReference type="EMBL" id="FOXV01000007">
    <property type="protein sequence ID" value="SFQ50715.1"/>
    <property type="molecule type" value="Genomic_DNA"/>
</dbReference>
<dbReference type="Proteomes" id="UP000243106">
    <property type="component" value="Unassembled WGS sequence"/>
</dbReference>
<keyword evidence="2" id="KW-1185">Reference proteome</keyword>
<sequence length="51" mass="5335">MRTLLLPLIVTVSIATGASAGITAPQLPYLWFPDSAPTEPQPAQDGAAETR</sequence>
<gene>
    <name evidence="1" type="ORF">SAMN05421853_107191</name>
</gene>
<accession>A0A1I5Z320</accession>
<reference evidence="2" key="1">
    <citation type="submission" date="2016-10" db="EMBL/GenBank/DDBJ databases">
        <authorList>
            <person name="Varghese N."/>
            <person name="Submissions S."/>
        </authorList>
    </citation>
    <scope>NUCLEOTIDE SEQUENCE [LARGE SCALE GENOMIC DNA]</scope>
    <source>
        <strain evidence="2">JCM 10271</strain>
    </source>
</reference>
<dbReference type="AlphaFoldDB" id="A0A1I5Z320"/>
<evidence type="ECO:0000313" key="2">
    <source>
        <dbReference type="Proteomes" id="UP000243106"/>
    </source>
</evidence>
<organism evidence="1 2">
    <name type="scientific">Roseivivax halotolerans</name>
    <dbReference type="NCBI Taxonomy" id="93684"/>
    <lineage>
        <taxon>Bacteria</taxon>
        <taxon>Pseudomonadati</taxon>
        <taxon>Pseudomonadota</taxon>
        <taxon>Alphaproteobacteria</taxon>
        <taxon>Rhodobacterales</taxon>
        <taxon>Roseobacteraceae</taxon>
        <taxon>Roseivivax</taxon>
    </lineage>
</organism>
<dbReference type="STRING" id="93684.SAMN05421853_107191"/>
<name>A0A1I5Z320_9RHOB</name>
<dbReference type="RefSeq" id="WP_172974889.1">
    <property type="nucleotide sequence ID" value="NZ_FOXV01000007.1"/>
</dbReference>
<evidence type="ECO:0000313" key="1">
    <source>
        <dbReference type="EMBL" id="SFQ50715.1"/>
    </source>
</evidence>